<sequence>MTTTLKNRLRRNRRWHNLPQHFTASMKGGVLLALTLLEGWMLSFAVTHDRLPSPLGTGTPQWAITGATLLACLIPLAWLLVVLLDTSDGE</sequence>
<keyword evidence="1" id="KW-0472">Membrane</keyword>
<organism evidence="2 3">
    <name type="scientific">Bifidobacterium parmae</name>
    <dbReference type="NCBI Taxonomy" id="361854"/>
    <lineage>
        <taxon>Bacteria</taxon>
        <taxon>Bacillati</taxon>
        <taxon>Actinomycetota</taxon>
        <taxon>Actinomycetes</taxon>
        <taxon>Bifidobacteriales</taxon>
        <taxon>Bifidobacteriaceae</taxon>
        <taxon>Bifidobacterium</taxon>
    </lineage>
</organism>
<name>A0A2N5IVL4_9BIFI</name>
<protein>
    <submittedName>
        <fullName evidence="2">Uncharacterized protein</fullName>
    </submittedName>
</protein>
<keyword evidence="1" id="KW-1133">Transmembrane helix</keyword>
<keyword evidence="3" id="KW-1185">Reference proteome</keyword>
<keyword evidence="1" id="KW-0812">Transmembrane</keyword>
<feature type="transmembrane region" description="Helical" evidence="1">
    <location>
        <begin position="61"/>
        <end position="84"/>
    </location>
</feature>
<dbReference type="OrthoDB" id="22880at31953"/>
<evidence type="ECO:0000313" key="3">
    <source>
        <dbReference type="Proteomes" id="UP000235034"/>
    </source>
</evidence>
<dbReference type="RefSeq" id="WP_101623236.1">
    <property type="nucleotide sequence ID" value="NZ_NMWT01000036.1"/>
</dbReference>
<evidence type="ECO:0000313" key="2">
    <source>
        <dbReference type="EMBL" id="PLS26005.1"/>
    </source>
</evidence>
<proteinExistence type="predicted"/>
<gene>
    <name evidence="2" type="ORF">Uis4E_2180</name>
</gene>
<dbReference type="EMBL" id="NMWT01000036">
    <property type="protein sequence ID" value="PLS26005.1"/>
    <property type="molecule type" value="Genomic_DNA"/>
</dbReference>
<reference evidence="2 3" key="1">
    <citation type="submission" date="2017-07" db="EMBL/GenBank/DDBJ databases">
        <title>Bifidobacterium novel species.</title>
        <authorList>
            <person name="Lugli G.A."/>
            <person name="Milani C."/>
            <person name="Duranti S."/>
            <person name="Mangifesta M."/>
        </authorList>
    </citation>
    <scope>NUCLEOTIDE SEQUENCE [LARGE SCALE GENOMIC DNA]</scope>
    <source>
        <strain evidence="2 3">77</strain>
    </source>
</reference>
<dbReference type="AlphaFoldDB" id="A0A2N5IVL4"/>
<comment type="caution">
    <text evidence="2">The sequence shown here is derived from an EMBL/GenBank/DDBJ whole genome shotgun (WGS) entry which is preliminary data.</text>
</comment>
<accession>A0A2N5IVL4</accession>
<evidence type="ECO:0000256" key="1">
    <source>
        <dbReference type="SAM" id="Phobius"/>
    </source>
</evidence>
<dbReference type="Proteomes" id="UP000235034">
    <property type="component" value="Unassembled WGS sequence"/>
</dbReference>